<sequence length="197" mass="22441">MGLQITHFVTRAAHQDVVRCWPGVGRQQKYQQQQEKDTRRPGTSASHLVVNEDTNSNASGTGYCSERSDEASDEYQDDFNDEFDEEDSCSSGTSTSSPSTSSASESENERLNVDEAEVAKVLAAFRKCDEFLQRHHIRPEYYCRYEDRLALHAWLLRRVSDKASRFVTVYHSLKPLIAPTTVPVEDKCLFTPWITHC</sequence>
<reference evidence="1" key="1">
    <citation type="submission" date="2023-04" db="EMBL/GenBank/DDBJ databases">
        <title>A chromosome-level genome assembly of the parasitoid wasp Eretmocerus hayati.</title>
        <authorList>
            <person name="Zhong Y."/>
            <person name="Liu S."/>
            <person name="Liu Y."/>
        </authorList>
    </citation>
    <scope>NUCLEOTIDE SEQUENCE</scope>
    <source>
        <strain evidence="1">ZJU_SS_LIU_2023</strain>
    </source>
</reference>
<organism evidence="1 2">
    <name type="scientific">Eretmocerus hayati</name>
    <dbReference type="NCBI Taxonomy" id="131215"/>
    <lineage>
        <taxon>Eukaryota</taxon>
        <taxon>Metazoa</taxon>
        <taxon>Ecdysozoa</taxon>
        <taxon>Arthropoda</taxon>
        <taxon>Hexapoda</taxon>
        <taxon>Insecta</taxon>
        <taxon>Pterygota</taxon>
        <taxon>Neoptera</taxon>
        <taxon>Endopterygota</taxon>
        <taxon>Hymenoptera</taxon>
        <taxon>Apocrita</taxon>
        <taxon>Proctotrupomorpha</taxon>
        <taxon>Chalcidoidea</taxon>
        <taxon>Aphelinidae</taxon>
        <taxon>Aphelininae</taxon>
        <taxon>Eretmocerus</taxon>
    </lineage>
</organism>
<name>A0ACC2Q031_9HYME</name>
<dbReference type="Proteomes" id="UP001239111">
    <property type="component" value="Chromosome 1"/>
</dbReference>
<accession>A0ACC2Q031</accession>
<evidence type="ECO:0000313" key="1">
    <source>
        <dbReference type="EMBL" id="KAJ8688234.1"/>
    </source>
</evidence>
<dbReference type="EMBL" id="CM056741">
    <property type="protein sequence ID" value="KAJ8688234.1"/>
    <property type="molecule type" value="Genomic_DNA"/>
</dbReference>
<proteinExistence type="predicted"/>
<gene>
    <name evidence="1" type="ORF">QAD02_024029</name>
</gene>
<protein>
    <submittedName>
        <fullName evidence="1">Uncharacterized protein</fullName>
    </submittedName>
</protein>
<evidence type="ECO:0000313" key="2">
    <source>
        <dbReference type="Proteomes" id="UP001239111"/>
    </source>
</evidence>
<keyword evidence="2" id="KW-1185">Reference proteome</keyword>
<comment type="caution">
    <text evidence="1">The sequence shown here is derived from an EMBL/GenBank/DDBJ whole genome shotgun (WGS) entry which is preliminary data.</text>
</comment>